<name>A0ABC8QN78_9AQUA</name>
<sequence length="72" mass="7822">SSLVLFWEVESVGSGDPGPVLFVRAMKINSAPKPMKVNNHTKKLSTTSNPSMVSSFILASAMESRDLENIKN</sequence>
<comment type="caution">
    <text evidence="1">The sequence shown here is derived from an EMBL/GenBank/DDBJ whole genome shotgun (WGS) entry which is preliminary data.</text>
</comment>
<reference evidence="1 2" key="1">
    <citation type="submission" date="2024-02" db="EMBL/GenBank/DDBJ databases">
        <authorList>
            <person name="Vignale AGUSTIN F."/>
            <person name="Sosa J E."/>
            <person name="Modenutti C."/>
        </authorList>
    </citation>
    <scope>NUCLEOTIDE SEQUENCE [LARGE SCALE GENOMIC DNA]</scope>
</reference>
<dbReference type="EMBL" id="CAUOFW020000237">
    <property type="protein sequence ID" value="CAK9133960.1"/>
    <property type="molecule type" value="Genomic_DNA"/>
</dbReference>
<organism evidence="1 2">
    <name type="scientific">Ilex paraguariensis</name>
    <name type="common">yerba mate</name>
    <dbReference type="NCBI Taxonomy" id="185542"/>
    <lineage>
        <taxon>Eukaryota</taxon>
        <taxon>Viridiplantae</taxon>
        <taxon>Streptophyta</taxon>
        <taxon>Embryophyta</taxon>
        <taxon>Tracheophyta</taxon>
        <taxon>Spermatophyta</taxon>
        <taxon>Magnoliopsida</taxon>
        <taxon>eudicotyledons</taxon>
        <taxon>Gunneridae</taxon>
        <taxon>Pentapetalae</taxon>
        <taxon>asterids</taxon>
        <taxon>campanulids</taxon>
        <taxon>Aquifoliales</taxon>
        <taxon>Aquifoliaceae</taxon>
        <taxon>Ilex</taxon>
    </lineage>
</organism>
<feature type="non-terminal residue" evidence="1">
    <location>
        <position position="1"/>
    </location>
</feature>
<proteinExistence type="predicted"/>
<accession>A0ABC8QN78</accession>
<gene>
    <name evidence="1" type="ORF">ILEXP_LOCUS886</name>
</gene>
<dbReference type="Proteomes" id="UP001642360">
    <property type="component" value="Unassembled WGS sequence"/>
</dbReference>
<dbReference type="AlphaFoldDB" id="A0ABC8QN78"/>
<keyword evidence="2" id="KW-1185">Reference proteome</keyword>
<evidence type="ECO:0000313" key="2">
    <source>
        <dbReference type="Proteomes" id="UP001642360"/>
    </source>
</evidence>
<evidence type="ECO:0000313" key="1">
    <source>
        <dbReference type="EMBL" id="CAK9133960.1"/>
    </source>
</evidence>
<protein>
    <submittedName>
        <fullName evidence="1">Uncharacterized protein</fullName>
    </submittedName>
</protein>